<keyword evidence="1" id="KW-0472">Membrane</keyword>
<keyword evidence="1" id="KW-1133">Transmembrane helix</keyword>
<dbReference type="RefSeq" id="WP_211867749.1">
    <property type="nucleotide sequence ID" value="NZ_JAAEDI010000007.1"/>
</dbReference>
<protein>
    <submittedName>
        <fullName evidence="2">Uncharacterized protein</fullName>
    </submittedName>
</protein>
<feature type="transmembrane region" description="Helical" evidence="1">
    <location>
        <begin position="63"/>
        <end position="82"/>
    </location>
</feature>
<name>A0ABS5EF46_9PROT</name>
<dbReference type="EMBL" id="JAAEDI010000007">
    <property type="protein sequence ID" value="MBR0649638.1"/>
    <property type="molecule type" value="Genomic_DNA"/>
</dbReference>
<accession>A0ABS5EF46</accession>
<organism evidence="2 3">
    <name type="scientific">Neoroseomonas terrae</name>
    <dbReference type="NCBI Taxonomy" id="424799"/>
    <lineage>
        <taxon>Bacteria</taxon>
        <taxon>Pseudomonadati</taxon>
        <taxon>Pseudomonadota</taxon>
        <taxon>Alphaproteobacteria</taxon>
        <taxon>Acetobacterales</taxon>
        <taxon>Acetobacteraceae</taxon>
        <taxon>Neoroseomonas</taxon>
    </lineage>
</organism>
<comment type="caution">
    <text evidence="2">The sequence shown here is derived from an EMBL/GenBank/DDBJ whole genome shotgun (WGS) entry which is preliminary data.</text>
</comment>
<reference evidence="3" key="1">
    <citation type="journal article" date="2021" name="Syst. Appl. Microbiol.">
        <title>Roseomonas hellenica sp. nov., isolated from roots of wild-growing Alkanna tinctoria.</title>
        <authorList>
            <person name="Rat A."/>
            <person name="Naranjo H.D."/>
            <person name="Lebbe L."/>
            <person name="Cnockaert M."/>
            <person name="Krigas N."/>
            <person name="Grigoriadou K."/>
            <person name="Maloupa E."/>
            <person name="Willems A."/>
        </authorList>
    </citation>
    <scope>NUCLEOTIDE SEQUENCE [LARGE SCALE GENOMIC DNA]</scope>
    <source>
        <strain evidence="3">LMG 31159</strain>
    </source>
</reference>
<feature type="transmembrane region" description="Helical" evidence="1">
    <location>
        <begin position="38"/>
        <end position="57"/>
    </location>
</feature>
<evidence type="ECO:0000256" key="1">
    <source>
        <dbReference type="SAM" id="Phobius"/>
    </source>
</evidence>
<feature type="transmembrane region" description="Helical" evidence="1">
    <location>
        <begin position="6"/>
        <end position="31"/>
    </location>
</feature>
<evidence type="ECO:0000313" key="3">
    <source>
        <dbReference type="Proteomes" id="UP000698752"/>
    </source>
</evidence>
<feature type="transmembrane region" description="Helical" evidence="1">
    <location>
        <begin position="136"/>
        <end position="156"/>
    </location>
</feature>
<keyword evidence="1" id="KW-0812">Transmembrane</keyword>
<proteinExistence type="predicted"/>
<feature type="transmembrane region" description="Helical" evidence="1">
    <location>
        <begin position="94"/>
        <end position="116"/>
    </location>
</feature>
<sequence length="177" mass="18705">MTFDVTTLLGFHTVISLVALAAGIVVVLGMARNATMPAMTALFMASAILTSVTGFLFPVDRVLPSHVFGMVSLIALAAALLGRYLYGYRGGWRITYVLCVVLATYLDAFVAVVQVFLKVPAAHALAPTQGEPPFAIAQGAVLVAFVVLAVLAGKWFRPGGLESAWRRAPMPDAPNSL</sequence>
<gene>
    <name evidence="2" type="ORF">GXW78_08195</name>
</gene>
<evidence type="ECO:0000313" key="2">
    <source>
        <dbReference type="EMBL" id="MBR0649638.1"/>
    </source>
</evidence>
<keyword evidence="3" id="KW-1185">Reference proteome</keyword>
<dbReference type="Proteomes" id="UP000698752">
    <property type="component" value="Unassembled WGS sequence"/>
</dbReference>